<evidence type="ECO:0000256" key="9">
    <source>
        <dbReference type="ARBA" id="ARBA00022989"/>
    </source>
</evidence>
<evidence type="ECO:0000256" key="11">
    <source>
        <dbReference type="ARBA" id="ARBA00023011"/>
    </source>
</evidence>
<keyword evidence="9 20" id="KW-1133">Transmembrane helix</keyword>
<evidence type="ECO:0000313" key="21">
    <source>
        <dbReference type="EMBL" id="CAD7644866.1"/>
    </source>
</evidence>
<evidence type="ECO:0000256" key="12">
    <source>
        <dbReference type="ARBA" id="ARBA00023098"/>
    </source>
</evidence>
<keyword evidence="7" id="KW-0521">NADP</keyword>
<dbReference type="PANTHER" id="PTHR21257:SF38">
    <property type="entry name" value="7-DEHYDROCHOLESTEROL REDUCTASE"/>
    <property type="match status" value="1"/>
</dbReference>
<feature type="transmembrane region" description="Helical" evidence="20">
    <location>
        <begin position="57"/>
        <end position="79"/>
    </location>
</feature>
<evidence type="ECO:0000256" key="2">
    <source>
        <dbReference type="ARBA" id="ARBA00005402"/>
    </source>
</evidence>
<evidence type="ECO:0000256" key="20">
    <source>
        <dbReference type="SAM" id="Phobius"/>
    </source>
</evidence>
<keyword evidence="5 20" id="KW-0812">Transmembrane</keyword>
<proteinExistence type="inferred from homology"/>
<dbReference type="Gene3D" id="1.20.120.1630">
    <property type="match status" value="1"/>
</dbReference>
<dbReference type="GO" id="GO:0016132">
    <property type="term" value="P:brassinosteroid biosynthetic process"/>
    <property type="evidence" value="ECO:0007669"/>
    <property type="project" value="TreeGrafter"/>
</dbReference>
<dbReference type="InterPro" id="IPR001171">
    <property type="entry name" value="ERG24_DHCR-like"/>
</dbReference>
<keyword evidence="13 20" id="KW-0472">Membrane</keyword>
<evidence type="ECO:0000313" key="22">
    <source>
        <dbReference type="Proteomes" id="UP000728032"/>
    </source>
</evidence>
<comment type="catalytic activity">
    <reaction evidence="18">
        <text>cholesterol + NADP(+) = 7-dehydrocholesterol + NADPH + H(+)</text>
        <dbReference type="Rhea" id="RHEA:23984"/>
        <dbReference type="ChEBI" id="CHEBI:15378"/>
        <dbReference type="ChEBI" id="CHEBI:16113"/>
        <dbReference type="ChEBI" id="CHEBI:17759"/>
        <dbReference type="ChEBI" id="CHEBI:57783"/>
        <dbReference type="ChEBI" id="CHEBI:58349"/>
        <dbReference type="EC" id="1.3.1.21"/>
    </reaction>
    <physiologicalReaction direction="right-to-left" evidence="18">
        <dbReference type="Rhea" id="RHEA:23986"/>
    </physiologicalReaction>
</comment>
<comment type="similarity">
    <text evidence="2">Belongs to the ERG4/ERG24 family.</text>
</comment>
<dbReference type="Pfam" id="PF01222">
    <property type="entry name" value="ERG4_ERG24"/>
    <property type="match status" value="1"/>
</dbReference>
<evidence type="ECO:0000256" key="5">
    <source>
        <dbReference type="ARBA" id="ARBA00022692"/>
    </source>
</evidence>
<reference evidence="21" key="1">
    <citation type="submission" date="2020-11" db="EMBL/GenBank/DDBJ databases">
        <authorList>
            <person name="Tran Van P."/>
        </authorList>
    </citation>
    <scope>NUCLEOTIDE SEQUENCE</scope>
</reference>
<evidence type="ECO:0000256" key="18">
    <source>
        <dbReference type="ARBA" id="ARBA00047795"/>
    </source>
</evidence>
<keyword evidence="6" id="KW-0152">Cholesterol biosynthesis</keyword>
<evidence type="ECO:0000256" key="3">
    <source>
        <dbReference type="ARBA" id="ARBA00022516"/>
    </source>
</evidence>
<dbReference type="GO" id="GO:0006695">
    <property type="term" value="P:cholesterol biosynthetic process"/>
    <property type="evidence" value="ECO:0007669"/>
    <property type="project" value="UniProtKB-KW"/>
</dbReference>
<evidence type="ECO:0000256" key="19">
    <source>
        <dbReference type="ARBA" id="ARBA00047826"/>
    </source>
</evidence>
<dbReference type="OrthoDB" id="5326588at2759"/>
<evidence type="ECO:0000256" key="4">
    <source>
        <dbReference type="ARBA" id="ARBA00022548"/>
    </source>
</evidence>
<keyword evidence="10" id="KW-0560">Oxidoreductase</keyword>
<dbReference type="PANTHER" id="PTHR21257">
    <property type="entry name" value="DELTA(14)-STEROL REDUCTASE"/>
    <property type="match status" value="1"/>
</dbReference>
<sequence>MEDVWQRFSYAGFVAQYVDDFGKTKRSILLTSGFWGIARHMNYTFELLATFLWCLPALYASPIPYLNLLFVTILLPFYVG</sequence>
<accession>A0A7R9LQS9</accession>
<keyword evidence="22" id="KW-1185">Reference proteome</keyword>
<keyword evidence="8" id="KW-0752">Steroid biosynthesis</keyword>
<protein>
    <recommendedName>
        <fullName evidence="16">7-dehydrocholesterol reductase</fullName>
        <ecNumber evidence="16">1.3.1.21</ecNumber>
    </recommendedName>
    <alternativeName>
        <fullName evidence="17">Sterol Delta(7)-reductase</fullName>
    </alternativeName>
</protein>
<evidence type="ECO:0000256" key="15">
    <source>
        <dbReference type="ARBA" id="ARBA00023221"/>
    </source>
</evidence>
<evidence type="ECO:0000256" key="1">
    <source>
        <dbReference type="ARBA" id="ARBA00004141"/>
    </source>
</evidence>
<dbReference type="EC" id="1.3.1.21" evidence="16"/>
<organism evidence="21">
    <name type="scientific">Oppiella nova</name>
    <dbReference type="NCBI Taxonomy" id="334625"/>
    <lineage>
        <taxon>Eukaryota</taxon>
        <taxon>Metazoa</taxon>
        <taxon>Ecdysozoa</taxon>
        <taxon>Arthropoda</taxon>
        <taxon>Chelicerata</taxon>
        <taxon>Arachnida</taxon>
        <taxon>Acari</taxon>
        <taxon>Acariformes</taxon>
        <taxon>Sarcoptiformes</taxon>
        <taxon>Oribatida</taxon>
        <taxon>Brachypylina</taxon>
        <taxon>Oppioidea</taxon>
        <taxon>Oppiidae</taxon>
        <taxon>Oppiella</taxon>
    </lineage>
</organism>
<keyword evidence="12" id="KW-0443">Lipid metabolism</keyword>
<evidence type="ECO:0000256" key="14">
    <source>
        <dbReference type="ARBA" id="ARBA00023166"/>
    </source>
</evidence>
<name>A0A7R9LQS9_9ACAR</name>
<dbReference type="AlphaFoldDB" id="A0A7R9LQS9"/>
<comment type="subcellular location">
    <subcellularLocation>
        <location evidence="1">Membrane</location>
        <topology evidence="1">Multi-pass membrane protein</topology>
    </subcellularLocation>
</comment>
<evidence type="ECO:0000256" key="17">
    <source>
        <dbReference type="ARBA" id="ARBA00042688"/>
    </source>
</evidence>
<evidence type="ECO:0000256" key="13">
    <source>
        <dbReference type="ARBA" id="ARBA00023136"/>
    </source>
</evidence>
<dbReference type="GO" id="GO:0005789">
    <property type="term" value="C:endoplasmic reticulum membrane"/>
    <property type="evidence" value="ECO:0007669"/>
    <property type="project" value="TreeGrafter"/>
</dbReference>
<keyword evidence="11" id="KW-0756">Sterol biosynthesis</keyword>
<comment type="catalytic activity">
    <reaction evidence="19">
        <text>7-dehydrodesmosterol + NADPH + H(+) = desmosterol + NADP(+)</text>
        <dbReference type="Rhea" id="RHEA:46740"/>
        <dbReference type="ChEBI" id="CHEBI:15378"/>
        <dbReference type="ChEBI" id="CHEBI:17737"/>
        <dbReference type="ChEBI" id="CHEBI:27910"/>
        <dbReference type="ChEBI" id="CHEBI:57783"/>
        <dbReference type="ChEBI" id="CHEBI:58349"/>
    </reaction>
    <physiologicalReaction direction="left-to-right" evidence="19">
        <dbReference type="Rhea" id="RHEA:46741"/>
    </physiologicalReaction>
</comment>
<keyword evidence="3" id="KW-0444">Lipid biosynthesis</keyword>
<evidence type="ECO:0000256" key="16">
    <source>
        <dbReference type="ARBA" id="ARBA00038851"/>
    </source>
</evidence>
<evidence type="ECO:0000256" key="10">
    <source>
        <dbReference type="ARBA" id="ARBA00023002"/>
    </source>
</evidence>
<evidence type="ECO:0000256" key="8">
    <source>
        <dbReference type="ARBA" id="ARBA00022955"/>
    </source>
</evidence>
<gene>
    <name evidence="21" type="ORF">ONB1V03_LOCUS4904</name>
</gene>
<keyword evidence="15" id="KW-0753">Steroid metabolism</keyword>
<keyword evidence="4" id="KW-0153">Cholesterol metabolism</keyword>
<evidence type="ECO:0000256" key="6">
    <source>
        <dbReference type="ARBA" id="ARBA00022778"/>
    </source>
</evidence>
<evidence type="ECO:0000256" key="7">
    <source>
        <dbReference type="ARBA" id="ARBA00022857"/>
    </source>
</evidence>
<dbReference type="Proteomes" id="UP000728032">
    <property type="component" value="Unassembled WGS sequence"/>
</dbReference>
<dbReference type="EMBL" id="CAJPVJ010001829">
    <property type="protein sequence ID" value="CAG2165361.1"/>
    <property type="molecule type" value="Genomic_DNA"/>
</dbReference>
<dbReference type="EMBL" id="OC916654">
    <property type="protein sequence ID" value="CAD7644866.1"/>
    <property type="molecule type" value="Genomic_DNA"/>
</dbReference>
<keyword evidence="14" id="KW-1207">Sterol metabolism</keyword>
<dbReference type="GO" id="GO:0047598">
    <property type="term" value="F:7-dehydrocholesterol reductase activity"/>
    <property type="evidence" value="ECO:0007669"/>
    <property type="project" value="UniProtKB-EC"/>
</dbReference>